<gene>
    <name evidence="1" type="ORF">EAH89_28845</name>
</gene>
<evidence type="ECO:0008006" key="3">
    <source>
        <dbReference type="Google" id="ProtNLM"/>
    </source>
</evidence>
<name>A0A502ET27_9PROT</name>
<evidence type="ECO:0000313" key="2">
    <source>
        <dbReference type="Proteomes" id="UP000317078"/>
    </source>
</evidence>
<dbReference type="Proteomes" id="UP000317078">
    <property type="component" value="Unassembled WGS sequence"/>
</dbReference>
<sequence length="238" mass="26069">MTTKPPTKLSARRLKGGGAATMDLMANDKRSERAATLIRADDAGRAIVADLFADQPLDEAKTATLLQTRAVVAEEWGKAQNAALKVGQALLHLSQTLSADEFRRVRRGSERLFPFSDAMATKLRLAALTMADWRLSVDEAPPYTVLYEISTLPPEGWDIVRERGLMRPDVRRGEIVAVRRELKQHKITGPVVIEGHAEPGEGTPTVSRADLLRERERLVSALANIDAQIALMDAAARG</sequence>
<reference evidence="1 2" key="1">
    <citation type="journal article" date="2019" name="Environ. Microbiol.">
        <title>Species interactions and distinct microbial communities in high Arctic permafrost affected cryosols are associated with the CH4 and CO2 gas fluxes.</title>
        <authorList>
            <person name="Altshuler I."/>
            <person name="Hamel J."/>
            <person name="Turney S."/>
            <person name="Magnuson E."/>
            <person name="Levesque R."/>
            <person name="Greer C."/>
            <person name="Whyte L.G."/>
        </authorList>
    </citation>
    <scope>NUCLEOTIDE SEQUENCE [LARGE SCALE GENOMIC DNA]</scope>
    <source>
        <strain evidence="1 2">S9.3B</strain>
    </source>
</reference>
<dbReference type="OrthoDB" id="7266764at2"/>
<evidence type="ECO:0000313" key="1">
    <source>
        <dbReference type="EMBL" id="TPG40973.1"/>
    </source>
</evidence>
<protein>
    <recommendedName>
        <fullName evidence="3">DUF3102 domain-containing protein</fullName>
    </recommendedName>
</protein>
<keyword evidence="2" id="KW-1185">Reference proteome</keyword>
<dbReference type="EMBL" id="RCZP01000068">
    <property type="protein sequence ID" value="TPG40973.1"/>
    <property type="molecule type" value="Genomic_DNA"/>
</dbReference>
<organism evidence="1 2">
    <name type="scientific">Muricoccus nepalensis</name>
    <dbReference type="NCBI Taxonomy" id="1854500"/>
    <lineage>
        <taxon>Bacteria</taxon>
        <taxon>Pseudomonadati</taxon>
        <taxon>Pseudomonadota</taxon>
        <taxon>Alphaproteobacteria</taxon>
        <taxon>Acetobacterales</taxon>
        <taxon>Roseomonadaceae</taxon>
        <taxon>Muricoccus</taxon>
    </lineage>
</organism>
<comment type="caution">
    <text evidence="1">The sequence shown here is derived from an EMBL/GenBank/DDBJ whole genome shotgun (WGS) entry which is preliminary data.</text>
</comment>
<dbReference type="RefSeq" id="WP_140887272.1">
    <property type="nucleotide sequence ID" value="NZ_RCZP01000068.1"/>
</dbReference>
<accession>A0A502ET27</accession>
<proteinExistence type="predicted"/>
<dbReference type="AlphaFoldDB" id="A0A502ET27"/>